<feature type="transmembrane region" description="Helical" evidence="6">
    <location>
        <begin position="130"/>
        <end position="150"/>
    </location>
</feature>
<accession>A0ABW1ILA5</accession>
<evidence type="ECO:0000256" key="6">
    <source>
        <dbReference type="SAM" id="Phobius"/>
    </source>
</evidence>
<keyword evidence="4 6" id="KW-1133">Transmembrane helix</keyword>
<keyword evidence="2" id="KW-1003">Cell membrane</keyword>
<evidence type="ECO:0000256" key="2">
    <source>
        <dbReference type="ARBA" id="ARBA00022475"/>
    </source>
</evidence>
<keyword evidence="8" id="KW-1185">Reference proteome</keyword>
<evidence type="ECO:0000313" key="7">
    <source>
        <dbReference type="EMBL" id="MFC5985826.1"/>
    </source>
</evidence>
<sequence>MFDALLNAFNGSVEQGLLYAFMALGVYISFRILDFPDLTVDGSFTTGAAVAAVLMTNGYSPYIATFGGFLAGCAAGAVTGLLHTKGKINNLLSGILMMIALYSINLKIMGQANTPLFGQDTIISYIPESALIWVMGVVVIIAKLLLDWFLHTEVGMALRATGDNPKMIRSFGVNTDTTIITGISLSNGLVALSGALVAQYQGFADLQMGVGMIVIGLASVIIGEALFGLKTVFRTTLAVVLGAIVYRFVLALALEYNMDPAYMKLITALIVIIALTIPRIRKSIQQKKVAAERGRQLSSTAGDSIQKGGGIRA</sequence>
<feature type="transmembrane region" description="Helical" evidence="6">
    <location>
        <begin position="16"/>
        <end position="33"/>
    </location>
</feature>
<comment type="subcellular location">
    <subcellularLocation>
        <location evidence="1">Cell membrane</location>
        <topology evidence="1">Multi-pass membrane protein</topology>
    </subcellularLocation>
</comment>
<dbReference type="InterPro" id="IPR001851">
    <property type="entry name" value="ABC_transp_permease"/>
</dbReference>
<keyword evidence="3 6" id="KW-0812">Transmembrane</keyword>
<feature type="transmembrane region" description="Helical" evidence="6">
    <location>
        <begin position="62"/>
        <end position="82"/>
    </location>
</feature>
<evidence type="ECO:0000313" key="8">
    <source>
        <dbReference type="Proteomes" id="UP001596250"/>
    </source>
</evidence>
<evidence type="ECO:0000256" key="1">
    <source>
        <dbReference type="ARBA" id="ARBA00004651"/>
    </source>
</evidence>
<dbReference type="CDD" id="cd06574">
    <property type="entry name" value="TM_PBP1_branched-chain-AA_like"/>
    <property type="match status" value="1"/>
</dbReference>
<feature type="transmembrane region" description="Helical" evidence="6">
    <location>
        <begin position="236"/>
        <end position="254"/>
    </location>
</feature>
<evidence type="ECO:0000256" key="4">
    <source>
        <dbReference type="ARBA" id="ARBA00022989"/>
    </source>
</evidence>
<reference evidence="8" key="1">
    <citation type="journal article" date="2019" name="Int. J. Syst. Evol. Microbiol.">
        <title>The Global Catalogue of Microorganisms (GCM) 10K type strain sequencing project: providing services to taxonomists for standard genome sequencing and annotation.</title>
        <authorList>
            <consortium name="The Broad Institute Genomics Platform"/>
            <consortium name="The Broad Institute Genome Sequencing Center for Infectious Disease"/>
            <person name="Wu L."/>
            <person name="Ma J."/>
        </authorList>
    </citation>
    <scope>NUCLEOTIDE SEQUENCE [LARGE SCALE GENOMIC DNA]</scope>
    <source>
        <strain evidence="8">CCM 8749</strain>
    </source>
</reference>
<protein>
    <submittedName>
        <fullName evidence="7">ABC transporter permease</fullName>
    </submittedName>
</protein>
<feature type="transmembrane region" description="Helical" evidence="6">
    <location>
        <begin position="91"/>
        <end position="110"/>
    </location>
</feature>
<dbReference type="PANTHER" id="PTHR32196:SF69">
    <property type="entry name" value="BRANCHED-CHAIN AMINO ACID TRANSPORT SYSTEM, PERMEASE PROTEIN"/>
    <property type="match status" value="1"/>
</dbReference>
<name>A0ABW1ILA5_9BACL</name>
<organism evidence="7 8">
    <name type="scientific">Marinicrinis lubricantis</name>
    <dbReference type="NCBI Taxonomy" id="2086470"/>
    <lineage>
        <taxon>Bacteria</taxon>
        <taxon>Bacillati</taxon>
        <taxon>Bacillota</taxon>
        <taxon>Bacilli</taxon>
        <taxon>Bacillales</taxon>
        <taxon>Paenibacillaceae</taxon>
    </lineage>
</organism>
<dbReference type="EMBL" id="JBHSQV010000032">
    <property type="protein sequence ID" value="MFC5985826.1"/>
    <property type="molecule type" value="Genomic_DNA"/>
</dbReference>
<evidence type="ECO:0000256" key="3">
    <source>
        <dbReference type="ARBA" id="ARBA00022692"/>
    </source>
</evidence>
<evidence type="ECO:0000256" key="5">
    <source>
        <dbReference type="ARBA" id="ARBA00023136"/>
    </source>
</evidence>
<feature type="transmembrane region" description="Helical" evidence="6">
    <location>
        <begin position="208"/>
        <end position="229"/>
    </location>
</feature>
<dbReference type="Pfam" id="PF02653">
    <property type="entry name" value="BPD_transp_2"/>
    <property type="match status" value="1"/>
</dbReference>
<comment type="caution">
    <text evidence="7">The sequence shown here is derived from an EMBL/GenBank/DDBJ whole genome shotgun (WGS) entry which is preliminary data.</text>
</comment>
<feature type="transmembrane region" description="Helical" evidence="6">
    <location>
        <begin position="260"/>
        <end position="278"/>
    </location>
</feature>
<gene>
    <name evidence="7" type="ORF">ACFPXP_05205</name>
</gene>
<keyword evidence="5 6" id="KW-0472">Membrane</keyword>
<dbReference type="PANTHER" id="PTHR32196">
    <property type="entry name" value="ABC TRANSPORTER PERMEASE PROTEIN YPHD-RELATED-RELATED"/>
    <property type="match status" value="1"/>
</dbReference>
<feature type="transmembrane region" description="Helical" evidence="6">
    <location>
        <begin position="171"/>
        <end position="196"/>
    </location>
</feature>
<proteinExistence type="predicted"/>
<dbReference type="RefSeq" id="WP_379893043.1">
    <property type="nucleotide sequence ID" value="NZ_CBCSCT010000013.1"/>
</dbReference>
<dbReference type="Proteomes" id="UP001596250">
    <property type="component" value="Unassembled WGS sequence"/>
</dbReference>